<sequence>MSNQASRASGTSRLEKADTIIKSWTNINGIYKSKRYMIENRWLKLRNDRKKTLLRDCWPGLPEKHRPDLDGPAVWRLKGQRKLALPWPPQSAPQTSHLLMPDFSEEDLVNNDVALLHLLETRASCHPGDFGRLDLKHIFNTRLREHFGENLKFHGAWSEQMKGTPLAYTGPPFQDEENLEEYGATCKLQDATQMRTLFDAGYVTSEEGKRVMNNQEKIYGFLERLCNKLTENQSKSAKSEAKQTVWRRTPNFDPEGPEETENLRLYLEDNSHLVAFSTPYNVDWEYISALCGFQLRRAQDGLRQIKEDPELFFMSLVDAREHTTEVILHYPTNLQHPWRNVENNPTAWALGFKVAFGNLAFSCDMWQSILTHTEKLREIIQQTGMEQKELARGSTEYRGHSLAILYLAAMYGRHFVRLLQRLKSEEKMRALYRVTVEIVDNKKVESVEHGPGRGTRKPTDEHERTTLALINALENMESRLVFGNWTIIDEMRNRIDRSSISDYTTDFLDELNDARLIFHFVMRAWDSERHHISMADIDDNVPFEKMFKKLNSLLAGQGSPLERVFSKIMASNDGGSERLVSLRRQFRHSKKAKQSKAEKANTIAAENNLKSFWEDMERVLNEANVLTDDVKAVLADVNPITSFRDSGTETTQTPARPQPAQAATAEFVPIPAAQAEDLVARRVPRTLIAMQDDARQRKVTVHMKESAPTDAPQPQIGREWPKIVLGPTDYETIQFLMGTSHEARPGEIAWDDIVRLMNAIGFNGPFRHPGSARSFEPSEDLRQNQVSTS</sequence>
<dbReference type="OrthoDB" id="2922289at2759"/>
<dbReference type="EMBL" id="CM003101">
    <property type="protein sequence ID" value="KUI68342.1"/>
    <property type="molecule type" value="Genomic_DNA"/>
</dbReference>
<name>A0A194VWH0_CYTMA</name>
<gene>
    <name evidence="2" type="ORF">VM1G_04599</name>
</gene>
<protein>
    <submittedName>
        <fullName evidence="2">Uncharacterized protein</fullName>
    </submittedName>
</protein>
<dbReference type="PANTHER" id="PTHR40788:SF2">
    <property type="entry name" value="CLR5 DOMAIN-CONTAINING PROTEIN"/>
    <property type="match status" value="1"/>
</dbReference>
<dbReference type="AlphaFoldDB" id="A0A194VWH0"/>
<evidence type="ECO:0000313" key="3">
    <source>
        <dbReference type="Proteomes" id="UP000078559"/>
    </source>
</evidence>
<dbReference type="PANTHER" id="PTHR40788">
    <property type="entry name" value="CLR5 DOMAIN-CONTAINING PROTEIN-RELATED"/>
    <property type="match status" value="1"/>
</dbReference>
<dbReference type="Proteomes" id="UP000078559">
    <property type="component" value="Chromosome 4"/>
</dbReference>
<evidence type="ECO:0000313" key="2">
    <source>
        <dbReference type="EMBL" id="KUI68342.1"/>
    </source>
</evidence>
<organism evidence="2 3">
    <name type="scientific">Cytospora mali</name>
    <name type="common">Apple Valsa canker fungus</name>
    <name type="synonym">Valsa mali</name>
    <dbReference type="NCBI Taxonomy" id="578113"/>
    <lineage>
        <taxon>Eukaryota</taxon>
        <taxon>Fungi</taxon>
        <taxon>Dikarya</taxon>
        <taxon>Ascomycota</taxon>
        <taxon>Pezizomycotina</taxon>
        <taxon>Sordariomycetes</taxon>
        <taxon>Sordariomycetidae</taxon>
        <taxon>Diaporthales</taxon>
        <taxon>Cytosporaceae</taxon>
        <taxon>Cytospora</taxon>
    </lineage>
</organism>
<proteinExistence type="predicted"/>
<reference evidence="2" key="1">
    <citation type="submission" date="2014-12" db="EMBL/GenBank/DDBJ databases">
        <title>Genome Sequence of Valsa Canker Pathogens Uncovers a Specific Adaption of Colonization on Woody Bark.</title>
        <authorList>
            <person name="Yin Z."/>
            <person name="Liu H."/>
            <person name="Gao X."/>
            <person name="Li Z."/>
            <person name="Song N."/>
            <person name="Ke X."/>
            <person name="Dai Q."/>
            <person name="Wu Y."/>
            <person name="Sun Y."/>
            <person name="Xu J.-R."/>
            <person name="Kang Z.K."/>
            <person name="Wang L."/>
            <person name="Huang L."/>
        </authorList>
    </citation>
    <scope>NUCLEOTIDE SEQUENCE [LARGE SCALE GENOMIC DNA]</scope>
    <source>
        <strain evidence="2">03-8</strain>
    </source>
</reference>
<dbReference type="SMR" id="A0A194VWH0"/>
<feature type="region of interest" description="Disordered" evidence="1">
    <location>
        <begin position="769"/>
        <end position="789"/>
    </location>
</feature>
<keyword evidence="3" id="KW-1185">Reference proteome</keyword>
<evidence type="ECO:0000256" key="1">
    <source>
        <dbReference type="SAM" id="MobiDB-lite"/>
    </source>
</evidence>
<accession>A0A194VWH0</accession>